<name>A0AAD7GVU6_MYCRO</name>
<keyword evidence="2" id="KW-0378">Hydrolase</keyword>
<protein>
    <submittedName>
        <fullName evidence="6">Low molecular weight phosphotyrosine protein phosphatase</fullName>
    </submittedName>
</protein>
<dbReference type="PRINTS" id="PR00719">
    <property type="entry name" value="LMWPTPASE"/>
</dbReference>
<gene>
    <name evidence="6" type="ORF">B0H17DRAFT_1036748</name>
</gene>
<evidence type="ECO:0000256" key="3">
    <source>
        <dbReference type="ARBA" id="ARBA00022912"/>
    </source>
</evidence>
<dbReference type="GO" id="GO:0004725">
    <property type="term" value="F:protein tyrosine phosphatase activity"/>
    <property type="evidence" value="ECO:0007669"/>
    <property type="project" value="InterPro"/>
</dbReference>
<evidence type="ECO:0000256" key="1">
    <source>
        <dbReference type="ARBA" id="ARBA00011063"/>
    </source>
</evidence>
<sequence>MANEAPIAKPVLRASGNICRSPMGEAVLSAAAKKRGLNIVVDSCGTAGYHVGEDPDDHKIPISHHSRKLASSDFTEFTHILASDTKNLRDIKRVMPDNSTAEIRLWGSYSDGKSIPDPWYGSSSGFESTFEQCSALSDAFLDHLESE</sequence>
<dbReference type="SMART" id="SM00226">
    <property type="entry name" value="LMWPc"/>
    <property type="match status" value="1"/>
</dbReference>
<keyword evidence="3" id="KW-0904">Protein phosphatase</keyword>
<reference evidence="6" key="1">
    <citation type="submission" date="2023-03" db="EMBL/GenBank/DDBJ databases">
        <title>Massive genome expansion in bonnet fungi (Mycena s.s.) driven by repeated elements and novel gene families across ecological guilds.</title>
        <authorList>
            <consortium name="Lawrence Berkeley National Laboratory"/>
            <person name="Harder C.B."/>
            <person name="Miyauchi S."/>
            <person name="Viragh M."/>
            <person name="Kuo A."/>
            <person name="Thoen E."/>
            <person name="Andreopoulos B."/>
            <person name="Lu D."/>
            <person name="Skrede I."/>
            <person name="Drula E."/>
            <person name="Henrissat B."/>
            <person name="Morin E."/>
            <person name="Kohler A."/>
            <person name="Barry K."/>
            <person name="LaButti K."/>
            <person name="Morin E."/>
            <person name="Salamov A."/>
            <person name="Lipzen A."/>
            <person name="Mereny Z."/>
            <person name="Hegedus B."/>
            <person name="Baldrian P."/>
            <person name="Stursova M."/>
            <person name="Weitz H."/>
            <person name="Taylor A."/>
            <person name="Grigoriev I.V."/>
            <person name="Nagy L.G."/>
            <person name="Martin F."/>
            <person name="Kauserud H."/>
        </authorList>
    </citation>
    <scope>NUCLEOTIDE SEQUENCE</scope>
    <source>
        <strain evidence="6">CBHHK067</strain>
    </source>
</reference>
<dbReference type="PANTHER" id="PTHR11717:SF7">
    <property type="entry name" value="LOW MOLECULAR WEIGHT PHOSPHOTYROSINE PROTEIN PHOSPHATASE"/>
    <property type="match status" value="1"/>
</dbReference>
<organism evidence="6 7">
    <name type="scientific">Mycena rosella</name>
    <name type="common">Pink bonnet</name>
    <name type="synonym">Agaricus rosellus</name>
    <dbReference type="NCBI Taxonomy" id="1033263"/>
    <lineage>
        <taxon>Eukaryota</taxon>
        <taxon>Fungi</taxon>
        <taxon>Dikarya</taxon>
        <taxon>Basidiomycota</taxon>
        <taxon>Agaricomycotina</taxon>
        <taxon>Agaricomycetes</taxon>
        <taxon>Agaricomycetidae</taxon>
        <taxon>Agaricales</taxon>
        <taxon>Marasmiineae</taxon>
        <taxon>Mycenaceae</taxon>
        <taxon>Mycena</taxon>
    </lineage>
</organism>
<dbReference type="Proteomes" id="UP001221757">
    <property type="component" value="Unassembled WGS sequence"/>
</dbReference>
<dbReference type="AlphaFoldDB" id="A0AAD7GVU6"/>
<dbReference type="Pfam" id="PF01451">
    <property type="entry name" value="LMWPc"/>
    <property type="match status" value="1"/>
</dbReference>
<dbReference type="Gene3D" id="3.40.50.2300">
    <property type="match status" value="1"/>
</dbReference>
<keyword evidence="7" id="KW-1185">Reference proteome</keyword>
<comment type="similarity">
    <text evidence="1">Belongs to the low molecular weight phosphotyrosine protein phosphatase family.</text>
</comment>
<evidence type="ECO:0000256" key="4">
    <source>
        <dbReference type="PIRSR" id="PIRSR617867-1"/>
    </source>
</evidence>
<evidence type="ECO:0000313" key="7">
    <source>
        <dbReference type="Proteomes" id="UP001221757"/>
    </source>
</evidence>
<dbReference type="InterPro" id="IPR017867">
    <property type="entry name" value="Tyr_phospatase_low_mol_wt"/>
</dbReference>
<dbReference type="EMBL" id="JARKIE010000007">
    <property type="protein sequence ID" value="KAJ7706329.1"/>
    <property type="molecule type" value="Genomic_DNA"/>
</dbReference>
<evidence type="ECO:0000259" key="5">
    <source>
        <dbReference type="SMART" id="SM00226"/>
    </source>
</evidence>
<dbReference type="InterPro" id="IPR050438">
    <property type="entry name" value="LMW_PTPase"/>
</dbReference>
<dbReference type="CDD" id="cd16343">
    <property type="entry name" value="LMWPTP"/>
    <property type="match status" value="1"/>
</dbReference>
<dbReference type="SUPFAM" id="SSF52788">
    <property type="entry name" value="Phosphotyrosine protein phosphatases I"/>
    <property type="match status" value="1"/>
</dbReference>
<feature type="active site" description="Proton donor" evidence="4">
    <location>
        <position position="117"/>
    </location>
</feature>
<feature type="active site" evidence="4">
    <location>
        <position position="20"/>
    </location>
</feature>
<comment type="caution">
    <text evidence="6">The sequence shown here is derived from an EMBL/GenBank/DDBJ whole genome shotgun (WGS) entry which is preliminary data.</text>
</comment>
<evidence type="ECO:0000313" key="6">
    <source>
        <dbReference type="EMBL" id="KAJ7706329.1"/>
    </source>
</evidence>
<dbReference type="PANTHER" id="PTHR11717">
    <property type="entry name" value="LOW MOLECULAR WEIGHT PROTEIN TYROSINE PHOSPHATASE"/>
    <property type="match status" value="1"/>
</dbReference>
<accession>A0AAD7GVU6</accession>
<feature type="domain" description="Phosphotyrosine protein phosphatase I" evidence="5">
    <location>
        <begin position="15"/>
        <end position="143"/>
    </location>
</feature>
<dbReference type="InterPro" id="IPR036196">
    <property type="entry name" value="Ptyr_pPase_sf"/>
</dbReference>
<dbReference type="InterPro" id="IPR023485">
    <property type="entry name" value="Ptyr_pPase"/>
</dbReference>
<proteinExistence type="inferred from homology"/>
<evidence type="ECO:0000256" key="2">
    <source>
        <dbReference type="ARBA" id="ARBA00022801"/>
    </source>
</evidence>